<dbReference type="OMA" id="WWRAVTH"/>
<keyword evidence="5 7" id="KW-1133">Transmembrane helix</keyword>
<dbReference type="PANTHER" id="PTHR43731:SF14">
    <property type="entry name" value="PRESENILIN-ASSOCIATED RHOMBOID-LIKE PROTEIN, MITOCHONDRIAL"/>
    <property type="match status" value="1"/>
</dbReference>
<sequence length="278" mass="30355">MASERNGQFVLSLLPVAGAMLAVPRLSDVRHDSRRMRDMMRNLAYSEANVAEGRWWTQFTFAFVHRDETHLGSNLLTLVPFAYAVHAAFGCAWVPIFLGGSFFGAQDAAGKRLQAARRISEPLSLRDWAPKPAADAVDKVTRRVATWLAPSVTRSMTYVGASAGVWALQGTAVCLSLEQLIALCSTASYDELNRTTVAAHLWSIFAVTSEYVVALQKIATGSSDGIDHAGHVDGFVFGIGVFALLRFAQAVGRRRRRLPLVRGGVLLSPAVARQLERR</sequence>
<evidence type="ECO:0000256" key="7">
    <source>
        <dbReference type="SAM" id="Phobius"/>
    </source>
</evidence>
<evidence type="ECO:0000313" key="8">
    <source>
        <dbReference type="EMBL" id="KAG8462359.1"/>
    </source>
</evidence>
<accession>A0A8J5XDD0</accession>
<evidence type="ECO:0000256" key="5">
    <source>
        <dbReference type="ARBA" id="ARBA00022989"/>
    </source>
</evidence>
<dbReference type="GO" id="GO:0016020">
    <property type="term" value="C:membrane"/>
    <property type="evidence" value="ECO:0007669"/>
    <property type="project" value="UniProtKB-SubCell"/>
</dbReference>
<proteinExistence type="inferred from homology"/>
<comment type="similarity">
    <text evidence="2">Belongs to the peptidase S54 family.</text>
</comment>
<feature type="transmembrane region" description="Helical" evidence="7">
    <location>
        <begin position="81"/>
        <end position="103"/>
    </location>
</feature>
<feature type="transmembrane region" description="Helical" evidence="7">
    <location>
        <begin position="197"/>
        <end position="214"/>
    </location>
</feature>
<dbReference type="PANTHER" id="PTHR43731">
    <property type="entry name" value="RHOMBOID PROTEASE"/>
    <property type="match status" value="1"/>
</dbReference>
<evidence type="ECO:0000256" key="6">
    <source>
        <dbReference type="ARBA" id="ARBA00023136"/>
    </source>
</evidence>
<name>A0A8J5XDD0_DIALT</name>
<evidence type="ECO:0000256" key="1">
    <source>
        <dbReference type="ARBA" id="ARBA00004141"/>
    </source>
</evidence>
<protein>
    <recommendedName>
        <fullName evidence="10">Peptidase S54 rhomboid domain-containing protein</fullName>
    </recommendedName>
</protein>
<evidence type="ECO:0000256" key="3">
    <source>
        <dbReference type="ARBA" id="ARBA00022692"/>
    </source>
</evidence>
<feature type="transmembrane region" description="Helical" evidence="7">
    <location>
        <begin position="234"/>
        <end position="252"/>
    </location>
</feature>
<keyword evidence="6 7" id="KW-0472">Membrane</keyword>
<dbReference type="InterPro" id="IPR035952">
    <property type="entry name" value="Rhomboid-like_sf"/>
</dbReference>
<comment type="subcellular location">
    <subcellularLocation>
        <location evidence="1">Membrane</location>
        <topology evidence="1">Multi-pass membrane protein</topology>
    </subcellularLocation>
</comment>
<dbReference type="GO" id="GO:0004252">
    <property type="term" value="F:serine-type endopeptidase activity"/>
    <property type="evidence" value="ECO:0007669"/>
    <property type="project" value="TreeGrafter"/>
</dbReference>
<evidence type="ECO:0000313" key="9">
    <source>
        <dbReference type="Proteomes" id="UP000751190"/>
    </source>
</evidence>
<evidence type="ECO:0000256" key="2">
    <source>
        <dbReference type="ARBA" id="ARBA00009045"/>
    </source>
</evidence>
<gene>
    <name evidence="8" type="ORF">KFE25_012179</name>
</gene>
<dbReference type="EMBL" id="JAGTXO010000021">
    <property type="protein sequence ID" value="KAG8462359.1"/>
    <property type="molecule type" value="Genomic_DNA"/>
</dbReference>
<dbReference type="Gene3D" id="1.20.1540.10">
    <property type="entry name" value="Rhomboid-like"/>
    <property type="match status" value="1"/>
</dbReference>
<dbReference type="InterPro" id="IPR050925">
    <property type="entry name" value="Rhomboid_protease_S54"/>
</dbReference>
<dbReference type="OrthoDB" id="418595at2759"/>
<reference evidence="8" key="1">
    <citation type="submission" date="2021-05" db="EMBL/GenBank/DDBJ databases">
        <title>The genome of the haptophyte Pavlova lutheri (Diacronema luteri, Pavlovales) - a model for lipid biosynthesis in eukaryotic algae.</title>
        <authorList>
            <person name="Hulatt C.J."/>
            <person name="Posewitz M.C."/>
        </authorList>
    </citation>
    <scope>NUCLEOTIDE SEQUENCE</scope>
    <source>
        <strain evidence="8">NIVA-4/92</strain>
    </source>
</reference>
<keyword evidence="4" id="KW-0378">Hydrolase</keyword>
<evidence type="ECO:0008006" key="10">
    <source>
        <dbReference type="Google" id="ProtNLM"/>
    </source>
</evidence>
<keyword evidence="3 7" id="KW-0812">Transmembrane</keyword>
<organism evidence="8 9">
    <name type="scientific">Diacronema lutheri</name>
    <name type="common">Unicellular marine alga</name>
    <name type="synonym">Monochrysis lutheri</name>
    <dbReference type="NCBI Taxonomy" id="2081491"/>
    <lineage>
        <taxon>Eukaryota</taxon>
        <taxon>Haptista</taxon>
        <taxon>Haptophyta</taxon>
        <taxon>Pavlovophyceae</taxon>
        <taxon>Pavlovales</taxon>
        <taxon>Pavlovaceae</taxon>
        <taxon>Diacronema</taxon>
    </lineage>
</organism>
<comment type="caution">
    <text evidence="8">The sequence shown here is derived from an EMBL/GenBank/DDBJ whole genome shotgun (WGS) entry which is preliminary data.</text>
</comment>
<evidence type="ECO:0000256" key="4">
    <source>
        <dbReference type="ARBA" id="ARBA00022801"/>
    </source>
</evidence>
<dbReference type="AlphaFoldDB" id="A0A8J5XDD0"/>
<dbReference type="SUPFAM" id="SSF144091">
    <property type="entry name" value="Rhomboid-like"/>
    <property type="match status" value="1"/>
</dbReference>
<keyword evidence="9" id="KW-1185">Reference proteome</keyword>
<dbReference type="Proteomes" id="UP000751190">
    <property type="component" value="Unassembled WGS sequence"/>
</dbReference>